<dbReference type="NCBIfam" id="TIGR04131">
    <property type="entry name" value="Bac_Flav_CTERM"/>
    <property type="match status" value="1"/>
</dbReference>
<dbReference type="OrthoDB" id="9765926at2"/>
<keyword evidence="2" id="KW-1185">Reference proteome</keyword>
<dbReference type="InterPro" id="IPR026341">
    <property type="entry name" value="T9SS_type_B"/>
</dbReference>
<comment type="caution">
    <text evidence="1">The sequence shown here is derived from an EMBL/GenBank/DDBJ whole genome shotgun (WGS) entry which is preliminary data.</text>
</comment>
<dbReference type="EMBL" id="VOXD01000014">
    <property type="protein sequence ID" value="TXF89439.1"/>
    <property type="molecule type" value="Genomic_DNA"/>
</dbReference>
<name>A0A5C7FGH6_9BACT</name>
<dbReference type="SUPFAM" id="SSF101898">
    <property type="entry name" value="NHL repeat"/>
    <property type="match status" value="1"/>
</dbReference>
<protein>
    <submittedName>
        <fullName evidence="1">Gliding motility-associated C-terminal domain-containing protein</fullName>
    </submittedName>
</protein>
<organism evidence="1 2">
    <name type="scientific">Neolewinella aurantiaca</name>
    <dbReference type="NCBI Taxonomy" id="2602767"/>
    <lineage>
        <taxon>Bacteria</taxon>
        <taxon>Pseudomonadati</taxon>
        <taxon>Bacteroidota</taxon>
        <taxon>Saprospiria</taxon>
        <taxon>Saprospirales</taxon>
        <taxon>Lewinellaceae</taxon>
        <taxon>Neolewinella</taxon>
    </lineage>
</organism>
<evidence type="ECO:0000313" key="2">
    <source>
        <dbReference type="Proteomes" id="UP000321907"/>
    </source>
</evidence>
<sequence length="839" mass="89942">MSNNRIATIRDLSLLRRSQMTHQQYLDTRMYRFLLFCLFLSSGGSAQDFHRYYDFGGAESLSDLIVLSPERLVAVGNSRDSSGTDHAILLTLNGQGEVIGSITPDYNLRTRGMTLARQTDSTFWVGCWRTPFEIVDDWVVYLVNANTSEATGFGWGVETVDEQIRTMAPYPDGGVVVAGNTGIINEAIISRLDAQGNEVFRRAFSIPGNQFSIFTDVEIGPNGNIFAAGDFHLTGGPTGKNGYFVAEFTPAGSLIRSQRYDFPEGEDGADEAGVALELLPQGFLAIVGSRRVEGGRVGVTIIIDQNLEVAGAFQRINSQYSTARDLLAIGQDRLLIVGSGLDNESVDFGLVTDFDVAGTGTPLNVAFGTRNANNYFNGLAARPGGGFYFYGRGNLCPGEDGSDALLISVGPGLNDPVANCYSLTDNVAGREIFPTSTAAGIAFDRQDERFDPPVFRPVPVTATQDQTCPRIASFPAAIPDPACYETPILLLDSAVLVSPPGSVSRILVSIGGANAGAMDFLEVDDLPAGIVANGNRSRNLTLMLEEPGGSSELLLATLSRIRFGIEGDEVAGGERIIGVNVAGKCERGDFFSFNFSLAPYLPAPFGLPADTTLCPETALVLEGPDIAGLTYRWSNGDTTRTTLADEPGEYTLRVTTGCREDSATVRVTAAADAPQLTAAIVQESVCLGDSLVFQPGSEPGVRYAWADGTPDTPDRVFRTGGTYELLRANACSDASTTVEVSFRDCCRLYLPNAFSPNGDGINDVFRAFPDTDECNLVSDFSLQVFDRWGGEVYVGQDITEGWDGTVNGKMAGNGHYVYGISYFNGLMQITRSGGVVLLR</sequence>
<reference evidence="1 2" key="1">
    <citation type="submission" date="2019-08" db="EMBL/GenBank/DDBJ databases">
        <title>Lewinella sp. strain SSH13 Genome sequencing and assembly.</title>
        <authorList>
            <person name="Kim I."/>
        </authorList>
    </citation>
    <scope>NUCLEOTIDE SEQUENCE [LARGE SCALE GENOMIC DNA]</scope>
    <source>
        <strain evidence="1 2">SSH13</strain>
    </source>
</reference>
<dbReference type="AlphaFoldDB" id="A0A5C7FGH6"/>
<dbReference type="Proteomes" id="UP000321907">
    <property type="component" value="Unassembled WGS sequence"/>
</dbReference>
<dbReference type="Pfam" id="PF13585">
    <property type="entry name" value="CHU_C"/>
    <property type="match status" value="1"/>
</dbReference>
<evidence type="ECO:0000313" key="1">
    <source>
        <dbReference type="EMBL" id="TXF89439.1"/>
    </source>
</evidence>
<gene>
    <name evidence="1" type="ORF">FUA23_10760</name>
</gene>
<proteinExistence type="predicted"/>
<accession>A0A5C7FGH6</accession>